<organism evidence="12">
    <name type="scientific">Phallusia mammillata</name>
    <dbReference type="NCBI Taxonomy" id="59560"/>
    <lineage>
        <taxon>Eukaryota</taxon>
        <taxon>Metazoa</taxon>
        <taxon>Chordata</taxon>
        <taxon>Tunicata</taxon>
        <taxon>Ascidiacea</taxon>
        <taxon>Phlebobranchia</taxon>
        <taxon>Ascidiidae</taxon>
        <taxon>Phallusia</taxon>
    </lineage>
</organism>
<dbReference type="GO" id="GO:0005829">
    <property type="term" value="C:cytosol"/>
    <property type="evidence" value="ECO:0007669"/>
    <property type="project" value="TreeGrafter"/>
</dbReference>
<dbReference type="Pfam" id="PF12030">
    <property type="entry name" value="DUF3517"/>
    <property type="match status" value="1"/>
</dbReference>
<dbReference type="PANTHER" id="PTHR24006:SF943">
    <property type="entry name" value="UBIQUITIN CARBOXYL-TERMINAL HYDROLASE PUF"/>
    <property type="match status" value="1"/>
</dbReference>
<feature type="region of interest" description="Disordered" evidence="9">
    <location>
        <begin position="70"/>
        <end position="99"/>
    </location>
</feature>
<dbReference type="GO" id="GO:0004843">
    <property type="term" value="F:cysteine-type deubiquitinase activity"/>
    <property type="evidence" value="ECO:0007669"/>
    <property type="project" value="UniProtKB-EC"/>
</dbReference>
<sequence length="2604" mass="294618">MDVSEENVQALLGMGFYDESNVRRALQCAKNDLNEAVSYLTCEMPMSSYDNVSEVDVIMSDLQTSDLYSGASPPSYDDVVKNENQNNESMDNMNSDSKDSDGRLDFPFHNLVELEGRVFTEDWSIPFRTDESLAKCLIAATKQIREGLLNQDDNCTRFLDRCMPECFTKLLTSNAVQKWLTDVQEGIHEMLLLFIDLVVARMQFDPLPISMLQILSTAFDPDCAWNIKNKYKSWNQAAWETKLGGIDKCFARPPCSDTKKTIRFTDHRGWMVNLINTFCFKGGLIEVQAALERNTMLDASQLAALLQPFSACADWLNRSCVQSYIAPMLERAVKYIRELSEDDFKLKKLGSLSDLLTSMKGVCRVMWAKDVTSVDDLRLEVTLRMVKCPHFNAKMNALKEVTKLIDETNQFTVTDTTIDRDKILDWLVDTKLLSISLDGHIDQSQYCDKIRKVVEFIGDKLSSDELALLWKLQDNASLSVSENVQSIISGASPQLNEQQLDLLFSLIHKSWLTQGEKARQQLVSFIGRIGHNTKSGRDMEKVLTLLWDLAHLPKLSPHLVDLALRAHNAILSESSYVKDSLKKSFIVRCIEDIKKDQWVVPALKQMHDISKTIVKSQFRSTKPDRSFLHDLNRQHDIVKLVVSSLTRCHQMAVESSKQQELELCGNLVIDERYKHSDYMWWHLNFLKFLLKEGELYLSWSRARDVWDTLVTKKRTCVEDQEACCEWFSRILGDMETDTVKTMFRDRMMKLDVPQLTMSLFDCFSAFMLTTNAQEQKIKRSHGTISVEKLDLIGIDMLWRICLECQSSEVAERAIVALVKYSYLDVAQKLKKDVSVLHSKFLNECYKRLNACYSGEEAPSIAEGVTMTTKILAANILPEVAISTPTRSRANKSLTIERLLNIVYQYITDIEWLHTEPRSLLPHGESFRGIPITLEVRCDAANRPDFRLATHGNETVRSIRRKIAASIEMLAEYVQLLVNDRVIPFSNDRLLLQDCNFAEYQVVVAKTSSTVSAMQIEEESSMKNQALLELEQKLPSVILANLGNKVFDVLFQLTDLDQPQITNSVRKLLLLLPTDPRLKRSIDVTDICDTDSALGDINESDSASTVSSGSEQMEGSMSIDGKSSSRKQRSSDLLFRANTHDMNIFRLQYNLEVLSGLLMPVEQQNQPMDIEDSGSFARAFIQNGGISVILNVLQKEIITESLDQMSDVDTKRGCYVVTLSIARYLLCVASCSDGEYTTHDGSHGNKRIGLTSEAAVSPLKRESLRVGSSDASATPNKRNRRSISRSPVVMAGEMPHAVKTTVQVLHSEEVSSLIVTLVRITWFASACKLDQLVVNPDSNADGTSFLRAQRWSQDSVSSSAAVSPFRHTSTSSVSSGGSMESSDHRPYVFRGDESACKSADSLIARQALELLVACLELRPSHLECFFEVAHINSFIIDILVQPSDSDVRDCAVHQVYNLSNISSAMNKSPRQRLLQILMKARVPFWHQTTLLRPKTQALVRNCIQYFTLRGKLIEDAIAEKQQKVCGVDELQNLEDEICWLTDFEIPTSTEYAESSSARHLDNTLLTGHLRLIKILTASPKVNKKDIGSQLIPRLLSEFLFPASKLILDASAAQKRSNLSIASFQPKCSSTESRQAAFDLLIEVCRKCTENLNLLATQLISMHHYPDQSKAKEFDFSPLVVERPEHGLVGLKNGGATCYMNSVLQQLFMVSNIKQLILSKGVEEEPEPDKTILYQLQKVFAHLHHSRLQFHEPSTFWKTFRLWGQEVNIREQQDAFEFFTDLTDQVDEYLKAKQQSGIFRDTFQGLFTDQKICEGCPHKYEREEPYFALNLTVKAGSLEDSLKQFVAGEKLEGDNSYFCEKCNEKRAAVKRTCIKSLPPVLVIQLKRFSYDWEAGRSLKFDHYFQFPLEVDMQPYLAETIAGSDGQRSRHVTNEQQLYRLVGAVIHSGQAQAGHYYSIIKDRRGTPMSNPHHGRWFKFNDTTIEEFEMTDQSLEEECFGGTFRSRVYEKDIPYDEERLRYWNAYLLFYEKIDSLPKPGKGRVSFMKQDKIINSGFSSPEVSPPHSPRNTNDIRLSQLTSLIRKGDQRGIFTPQITASIMQLVREENLQFMRNSGMYSPVYFTFIRKLVEANLPFVASHPAIAVTSLRLATHFLFHTFFRTRSKLLHECEMWRRTIDELLASSQSACVWLASQLNNSSGFVNVVSFLLECPNNLVRTTFAKILTKTLKCLAAPNVTKEQKHVGLDPILSRIVSLLDREVAESIKHSHQYFAMLSEFTSTGTSACEALFRHKGFSRLVKFLLGENATLPLFTNNHKTDGSGDATTDAESPSTSSQVLSRRWSSAQSRDFLQLHTAIANIILHCDVTSLYNGGSKVKQRPEQPPVPRTITVANKMSLPSSVKMSVFGVVGKRYLQELLFAAREISTSIAVISDVIAHCCYENLSFSKHIIDMLMSEIATVTASDLQPLLSILLEVLSLRDSIHRLRFADALQRTEHGFLEVIKQHQRSDEPKAYQCVKILVQLAARSDPARQFLLEISGSWSGSVTWLRGKMSEHTWSVTSQSNRSNETPTNKYFQRTMSAQHTLDEATALLAGSKDGALTEDDDVSHL</sequence>
<dbReference type="InterPro" id="IPR056850">
    <property type="entry name" value="ARM_UBP34_24_USP9X_Y"/>
</dbReference>
<dbReference type="SUPFAM" id="SSF54001">
    <property type="entry name" value="Cysteine proteinases"/>
    <property type="match status" value="1"/>
</dbReference>
<feature type="compositionally biased region" description="Low complexity" evidence="9">
    <location>
        <begin position="82"/>
        <end position="95"/>
    </location>
</feature>
<dbReference type="GO" id="GO:0005634">
    <property type="term" value="C:nucleus"/>
    <property type="evidence" value="ECO:0007669"/>
    <property type="project" value="TreeGrafter"/>
</dbReference>
<dbReference type="PANTHER" id="PTHR24006">
    <property type="entry name" value="UBIQUITIN CARBOXYL-TERMINAL HYDROLASE"/>
    <property type="match status" value="1"/>
</dbReference>
<dbReference type="InterPro" id="IPR016024">
    <property type="entry name" value="ARM-type_fold"/>
</dbReference>
<dbReference type="PROSITE" id="PS00972">
    <property type="entry name" value="USP_1"/>
    <property type="match status" value="1"/>
</dbReference>
<dbReference type="InterPro" id="IPR055176">
    <property type="entry name" value="UBP24/USP9X/USP9Y_UBL"/>
</dbReference>
<evidence type="ECO:0000256" key="6">
    <source>
        <dbReference type="ARBA" id="ARBA00022786"/>
    </source>
</evidence>
<dbReference type="InterPro" id="IPR038765">
    <property type="entry name" value="Papain-like_cys_pep_sf"/>
</dbReference>
<keyword evidence="7 12" id="KW-0378">Hydrolase</keyword>
<feature type="region of interest" description="Disordered" evidence="9">
    <location>
        <begin position="1361"/>
        <end position="1380"/>
    </location>
</feature>
<dbReference type="Pfam" id="PF00627">
    <property type="entry name" value="UBA"/>
    <property type="match status" value="1"/>
</dbReference>
<keyword evidence="4" id="KW-0597">Phosphoprotein</keyword>
<evidence type="ECO:0000256" key="5">
    <source>
        <dbReference type="ARBA" id="ARBA00022670"/>
    </source>
</evidence>
<reference evidence="12" key="1">
    <citation type="submission" date="2020-04" db="EMBL/GenBank/DDBJ databases">
        <authorList>
            <person name="Neveu A P."/>
        </authorList>
    </citation>
    <scope>NUCLEOTIDE SEQUENCE</scope>
    <source>
        <tissue evidence="12">Whole embryo</tissue>
    </source>
</reference>
<dbReference type="InterPro" id="IPR021905">
    <property type="entry name" value="DUF3517"/>
</dbReference>
<dbReference type="Pfam" id="PF25010">
    <property type="entry name" value="ARM_UBP24_USP9X-Y"/>
    <property type="match status" value="1"/>
</dbReference>
<dbReference type="InterPro" id="IPR015940">
    <property type="entry name" value="UBA"/>
</dbReference>
<dbReference type="InterPro" id="IPR009060">
    <property type="entry name" value="UBA-like_sf"/>
</dbReference>
<dbReference type="InterPro" id="IPR018200">
    <property type="entry name" value="USP_CS"/>
</dbReference>
<dbReference type="EMBL" id="LR791703">
    <property type="protein sequence ID" value="CAB3267565.1"/>
    <property type="molecule type" value="mRNA"/>
</dbReference>
<accession>A0A6F9DXG9</accession>
<dbReference type="PROSITE" id="PS50030">
    <property type="entry name" value="UBA"/>
    <property type="match status" value="1"/>
</dbReference>
<evidence type="ECO:0000259" key="11">
    <source>
        <dbReference type="PROSITE" id="PS50235"/>
    </source>
</evidence>
<dbReference type="SUPFAM" id="SSF48371">
    <property type="entry name" value="ARM repeat"/>
    <property type="match status" value="1"/>
</dbReference>
<feature type="region of interest" description="Disordered" evidence="9">
    <location>
        <begin position="1097"/>
        <end position="1124"/>
    </location>
</feature>
<comment type="similarity">
    <text evidence="2">Belongs to the peptidase C19 family.</text>
</comment>
<evidence type="ECO:0000313" key="12">
    <source>
        <dbReference type="EMBL" id="CAB3267565.1"/>
    </source>
</evidence>
<evidence type="ECO:0000256" key="4">
    <source>
        <dbReference type="ARBA" id="ARBA00022553"/>
    </source>
</evidence>
<name>A0A6F9DXG9_9ASCI</name>
<dbReference type="PROSITE" id="PS50235">
    <property type="entry name" value="USP_3"/>
    <property type="match status" value="1"/>
</dbReference>
<dbReference type="EC" id="3.4.19.12" evidence="3"/>
<dbReference type="CDD" id="cd02659">
    <property type="entry name" value="peptidase_C19C"/>
    <property type="match status" value="1"/>
</dbReference>
<feature type="compositionally biased region" description="Low complexity" evidence="9">
    <location>
        <begin position="1106"/>
        <end position="1117"/>
    </location>
</feature>
<dbReference type="GO" id="GO:0006508">
    <property type="term" value="P:proteolysis"/>
    <property type="evidence" value="ECO:0007669"/>
    <property type="project" value="UniProtKB-KW"/>
</dbReference>
<dbReference type="Pfam" id="PF00443">
    <property type="entry name" value="UCH"/>
    <property type="match status" value="1"/>
</dbReference>
<dbReference type="Gene3D" id="1.10.8.10">
    <property type="entry name" value="DNA helicase RuvA subunit, C-terminal domain"/>
    <property type="match status" value="1"/>
</dbReference>
<feature type="compositionally biased region" description="Polar residues" evidence="9">
    <location>
        <begin position="2318"/>
        <end position="2331"/>
    </location>
</feature>
<dbReference type="InterPro" id="IPR028889">
    <property type="entry name" value="USP"/>
</dbReference>
<dbReference type="SUPFAM" id="SSF46934">
    <property type="entry name" value="UBA-like"/>
    <property type="match status" value="1"/>
</dbReference>
<proteinExistence type="evidence at transcript level"/>
<feature type="region of interest" description="Disordered" evidence="9">
    <location>
        <begin position="2308"/>
        <end position="2331"/>
    </location>
</feature>
<evidence type="ECO:0000256" key="7">
    <source>
        <dbReference type="ARBA" id="ARBA00022801"/>
    </source>
</evidence>
<feature type="compositionally biased region" description="Low complexity" evidence="9">
    <location>
        <begin position="1361"/>
        <end position="1379"/>
    </location>
</feature>
<evidence type="ECO:0000256" key="9">
    <source>
        <dbReference type="SAM" id="MobiDB-lite"/>
    </source>
</evidence>
<dbReference type="FunFam" id="3.90.70.10:FF:000022">
    <property type="entry name" value="Ubiquitin carboxyl-terminal hydrolase 24"/>
    <property type="match status" value="1"/>
</dbReference>
<keyword evidence="5" id="KW-0645">Protease</keyword>
<dbReference type="Gene3D" id="3.90.70.10">
    <property type="entry name" value="Cysteine proteinases"/>
    <property type="match status" value="1"/>
</dbReference>
<dbReference type="SMART" id="SM00165">
    <property type="entry name" value="UBA"/>
    <property type="match status" value="1"/>
</dbReference>
<feature type="domain" description="USP" evidence="11">
    <location>
        <begin position="1687"/>
        <end position="2029"/>
    </location>
</feature>
<dbReference type="GO" id="GO:0016579">
    <property type="term" value="P:protein deubiquitination"/>
    <property type="evidence" value="ECO:0007669"/>
    <property type="project" value="InterPro"/>
</dbReference>
<evidence type="ECO:0000256" key="3">
    <source>
        <dbReference type="ARBA" id="ARBA00012759"/>
    </source>
</evidence>
<feature type="region of interest" description="Disordered" evidence="9">
    <location>
        <begin position="1259"/>
        <end position="1287"/>
    </location>
</feature>
<evidence type="ECO:0000259" key="10">
    <source>
        <dbReference type="PROSITE" id="PS50030"/>
    </source>
</evidence>
<dbReference type="InterPro" id="IPR001394">
    <property type="entry name" value="Peptidase_C19_UCH"/>
</dbReference>
<dbReference type="InterPro" id="IPR050164">
    <property type="entry name" value="Peptidase_C19"/>
</dbReference>
<evidence type="ECO:0000256" key="8">
    <source>
        <dbReference type="ARBA" id="ARBA00022807"/>
    </source>
</evidence>
<protein>
    <recommendedName>
        <fullName evidence="3">ubiquitinyl hydrolase 1</fullName>
        <ecNumber evidence="3">3.4.19.12</ecNumber>
    </recommendedName>
</protein>
<keyword evidence="8" id="KW-0788">Thiol protease</keyword>
<feature type="domain" description="UBA" evidence="10">
    <location>
        <begin position="2"/>
        <end position="43"/>
    </location>
</feature>
<keyword evidence="6" id="KW-0833">Ubl conjugation pathway</keyword>
<evidence type="ECO:0000256" key="1">
    <source>
        <dbReference type="ARBA" id="ARBA00000707"/>
    </source>
</evidence>
<gene>
    <name evidence="12" type="primary">Usp48-002</name>
</gene>
<comment type="catalytic activity">
    <reaction evidence="1">
        <text>Thiol-dependent hydrolysis of ester, thioester, amide, peptide and isopeptide bonds formed by the C-terminal Gly of ubiquitin (a 76-residue protein attached to proteins as an intracellular targeting signal).</text>
        <dbReference type="EC" id="3.4.19.12"/>
    </reaction>
</comment>
<dbReference type="Pfam" id="PF22900">
    <property type="entry name" value="UCH_UBL1"/>
    <property type="match status" value="1"/>
</dbReference>
<evidence type="ECO:0000256" key="2">
    <source>
        <dbReference type="ARBA" id="ARBA00009085"/>
    </source>
</evidence>